<organism evidence="2 3">
    <name type="scientific">Candidatus Lloydbacteria bacterium RIFCSPLOWO2_02_FULL_51_11</name>
    <dbReference type="NCBI Taxonomy" id="1798667"/>
    <lineage>
        <taxon>Bacteria</taxon>
        <taxon>Candidatus Lloydiibacteriota</taxon>
    </lineage>
</organism>
<keyword evidence="1" id="KW-0812">Transmembrane</keyword>
<dbReference type="STRING" id="1798667.A3J08_01230"/>
<dbReference type="AlphaFoldDB" id="A0A1G2DPJ4"/>
<name>A0A1G2DPJ4_9BACT</name>
<dbReference type="NCBIfam" id="TIGR02532">
    <property type="entry name" value="IV_pilin_GFxxxE"/>
    <property type="match status" value="1"/>
</dbReference>
<dbReference type="Proteomes" id="UP000177573">
    <property type="component" value="Unassembled WGS sequence"/>
</dbReference>
<sequence length="248" mass="27507">MAKMKPQTPMPKIQSNHKPQFPKIRALDSWDFLGHWSLVIGFFRNFSPTNYKLQTTNSRRGFTLVEMIVALGMFTTVMLVVVSVLASVAGANEKGRTLRIVIDNLNFAVENMARTLRVGSQYHCGANGATSGNDCDEASIIIFHNFQDNNVITAFRWKLDANSIGMIERSNACTDFTEGDCNPSPGDWKRITAPEIDVKSLRFYVNGAEEDDDAQAQVFLLTRGTAGKGSVQTDFNIQTTVTQRLADS</sequence>
<protein>
    <recommendedName>
        <fullName evidence="4">Prepilin-type N-terminal cleavage/methylation domain-containing protein</fullName>
    </recommendedName>
</protein>
<dbReference type="PROSITE" id="PS00409">
    <property type="entry name" value="PROKAR_NTER_METHYL"/>
    <property type="match status" value="1"/>
</dbReference>
<dbReference type="Pfam" id="PF07963">
    <property type="entry name" value="N_methyl"/>
    <property type="match status" value="1"/>
</dbReference>
<reference evidence="2 3" key="1">
    <citation type="journal article" date="2016" name="Nat. Commun.">
        <title>Thousands of microbial genomes shed light on interconnected biogeochemical processes in an aquifer system.</title>
        <authorList>
            <person name="Anantharaman K."/>
            <person name="Brown C.T."/>
            <person name="Hug L.A."/>
            <person name="Sharon I."/>
            <person name="Castelle C.J."/>
            <person name="Probst A.J."/>
            <person name="Thomas B.C."/>
            <person name="Singh A."/>
            <person name="Wilkins M.J."/>
            <person name="Karaoz U."/>
            <person name="Brodie E.L."/>
            <person name="Williams K.H."/>
            <person name="Hubbard S.S."/>
            <person name="Banfield J.F."/>
        </authorList>
    </citation>
    <scope>NUCLEOTIDE SEQUENCE [LARGE SCALE GENOMIC DNA]</scope>
</reference>
<dbReference type="EMBL" id="MHLR01000009">
    <property type="protein sequence ID" value="OGZ15565.1"/>
    <property type="molecule type" value="Genomic_DNA"/>
</dbReference>
<evidence type="ECO:0008006" key="4">
    <source>
        <dbReference type="Google" id="ProtNLM"/>
    </source>
</evidence>
<evidence type="ECO:0000313" key="3">
    <source>
        <dbReference type="Proteomes" id="UP000177573"/>
    </source>
</evidence>
<evidence type="ECO:0000313" key="2">
    <source>
        <dbReference type="EMBL" id="OGZ15565.1"/>
    </source>
</evidence>
<accession>A0A1G2DPJ4</accession>
<comment type="caution">
    <text evidence="2">The sequence shown here is derived from an EMBL/GenBank/DDBJ whole genome shotgun (WGS) entry which is preliminary data.</text>
</comment>
<gene>
    <name evidence="2" type="ORF">A3J08_01230</name>
</gene>
<proteinExistence type="predicted"/>
<keyword evidence="1" id="KW-1133">Transmembrane helix</keyword>
<evidence type="ECO:0000256" key="1">
    <source>
        <dbReference type="SAM" id="Phobius"/>
    </source>
</evidence>
<feature type="transmembrane region" description="Helical" evidence="1">
    <location>
        <begin position="67"/>
        <end position="89"/>
    </location>
</feature>
<keyword evidence="1" id="KW-0472">Membrane</keyword>
<dbReference type="InterPro" id="IPR012902">
    <property type="entry name" value="N_methyl_site"/>
</dbReference>